<reference evidence="3" key="1">
    <citation type="submission" date="2023-04" db="EMBL/GenBank/DDBJ databases">
        <title>Black Yeasts Isolated from many extreme environments.</title>
        <authorList>
            <person name="Coleine C."/>
            <person name="Stajich J.E."/>
            <person name="Selbmann L."/>
        </authorList>
    </citation>
    <scope>NUCLEOTIDE SEQUENCE</scope>
    <source>
        <strain evidence="3">CCFEE 5312</strain>
    </source>
</reference>
<dbReference type="Gene3D" id="3.80.10.10">
    <property type="entry name" value="Ribonuclease Inhibitor"/>
    <property type="match status" value="1"/>
</dbReference>
<organism evidence="3 4">
    <name type="scientific">Extremus antarcticus</name>
    <dbReference type="NCBI Taxonomy" id="702011"/>
    <lineage>
        <taxon>Eukaryota</taxon>
        <taxon>Fungi</taxon>
        <taxon>Dikarya</taxon>
        <taxon>Ascomycota</taxon>
        <taxon>Pezizomycotina</taxon>
        <taxon>Dothideomycetes</taxon>
        <taxon>Dothideomycetidae</taxon>
        <taxon>Mycosphaerellales</taxon>
        <taxon>Extremaceae</taxon>
        <taxon>Extremus</taxon>
    </lineage>
</organism>
<gene>
    <name evidence="3" type="ORF">LTR09_001084</name>
</gene>
<dbReference type="PROSITE" id="PS50181">
    <property type="entry name" value="FBOX"/>
    <property type="match status" value="1"/>
</dbReference>
<keyword evidence="4" id="KW-1185">Reference proteome</keyword>
<evidence type="ECO:0000313" key="3">
    <source>
        <dbReference type="EMBL" id="KAK3058007.1"/>
    </source>
</evidence>
<dbReference type="AlphaFoldDB" id="A0AAJ0GI27"/>
<feature type="domain" description="F-box" evidence="2">
    <location>
        <begin position="14"/>
        <end position="63"/>
    </location>
</feature>
<name>A0AAJ0GI27_9PEZI</name>
<dbReference type="Pfam" id="PF00646">
    <property type="entry name" value="F-box"/>
    <property type="match status" value="1"/>
</dbReference>
<dbReference type="Proteomes" id="UP001271007">
    <property type="component" value="Unassembled WGS sequence"/>
</dbReference>
<evidence type="ECO:0000256" key="1">
    <source>
        <dbReference type="SAM" id="MobiDB-lite"/>
    </source>
</evidence>
<comment type="caution">
    <text evidence="3">The sequence shown here is derived from an EMBL/GenBank/DDBJ whole genome shotgun (WGS) entry which is preliminary data.</text>
</comment>
<dbReference type="InterPro" id="IPR001810">
    <property type="entry name" value="F-box_dom"/>
</dbReference>
<evidence type="ECO:0000259" key="2">
    <source>
        <dbReference type="PROSITE" id="PS50181"/>
    </source>
</evidence>
<accession>A0AAJ0GI27</accession>
<dbReference type="EMBL" id="JAWDJX010000002">
    <property type="protein sequence ID" value="KAK3058007.1"/>
    <property type="molecule type" value="Genomic_DNA"/>
</dbReference>
<dbReference type="SUPFAM" id="SSF52047">
    <property type="entry name" value="RNI-like"/>
    <property type="match status" value="1"/>
</dbReference>
<protein>
    <recommendedName>
        <fullName evidence="2">F-box domain-containing protein</fullName>
    </recommendedName>
</protein>
<feature type="region of interest" description="Disordered" evidence="1">
    <location>
        <begin position="665"/>
        <end position="684"/>
    </location>
</feature>
<evidence type="ECO:0000313" key="4">
    <source>
        <dbReference type="Proteomes" id="UP001271007"/>
    </source>
</evidence>
<sequence>MSTKDEITTRNTTVSRLARLPEELVSNISIKLGSDDIFNFRQTCKTLEAKSFHEFATEYFRQKLFIFTTESLKVLVDISSSEKLRGHLDVIYLVPSLFSDRVFNCCQGRSCVWKPSVRQSEAWRGYMTDQKNLKEGGGDLKMLTEALKHLPNLSQFTFTDDLHQVPRDIDRRGIMKAIRSTNNTPASLPGHPKDKEYYRFKNHVWRILMQALAASGVSTVKHFHAELDQLKNALSVSTNFDLDTKTLAGLKVAFKNVQCLGLNISSRKQSKLEDEDDGIDRTKGGKWVSYCWSAVLKCIRSRTHEANADDAFRSKAMENFAGALPSLKTLGLTYSYSPSSSALCRSYLSKTKLRTLEKLTLDSTFLSAKYLVTTIGKLTSLEELHLVSINLTHGSWPTVLKAIQKLDKLNHLHLTYLAESHERAFFVKPLPEPPLPEVGLNAPGGADMADDDDEFETEDEDEDDEDDDGSEDFEDFDEDEEYFSGTDDDMPELEPHDAPVPTPATTTHQPPIVSADLDDSPSDPEDAKAEPPVQPQTTHLPPRPQPATSTLDATDMTAEDAREESLTLGSGPERGIKICLNTPALIEKYIPIFIEEYNLDDPMDEAALDPLNPMNAVINSLGAMIGAGPPPPGLLTMPMPMPMPMPGGGGGFFLGGSIIPPPPQHQHQYAPQAGAGAAHGGPAAAAATAPNAGVDINIGDMDA</sequence>
<proteinExistence type="predicted"/>
<feature type="compositionally biased region" description="Acidic residues" evidence="1">
    <location>
        <begin position="448"/>
        <end position="492"/>
    </location>
</feature>
<feature type="region of interest" description="Disordered" evidence="1">
    <location>
        <begin position="435"/>
        <end position="569"/>
    </location>
</feature>
<dbReference type="InterPro" id="IPR032675">
    <property type="entry name" value="LRR_dom_sf"/>
</dbReference>